<protein>
    <recommendedName>
        <fullName evidence="5 9">2-C-methyl-D-erythritol 2,4-cyclodiphosphate synthase</fullName>
        <shortName evidence="9">MECDP-synthase</shortName>
        <shortName evidence="9">MECPP-synthase</shortName>
        <shortName evidence="9">MECPS</shortName>
        <ecNumber evidence="5 9">4.6.1.12</ecNumber>
    </recommendedName>
</protein>
<comment type="function">
    <text evidence="9">Involved in the biosynthesis of isopentenyl diphosphate (IPP) and dimethylallyl diphosphate (DMAPP), two major building blocks of isoprenoid compounds. Catalyzes the conversion of 4-diphosphocytidyl-2-C-methyl-D-erythritol 2-phosphate (CDP-ME2P) to 2-C-methyl-D-erythritol 2,4-cyclodiphosphate (ME-CPP) with a corresponding release of cytidine 5-monophosphate (CMP).</text>
</comment>
<organism evidence="12 13">
    <name type="scientific">Psittacicella hinzii</name>
    <dbReference type="NCBI Taxonomy" id="2028575"/>
    <lineage>
        <taxon>Bacteria</taxon>
        <taxon>Pseudomonadati</taxon>
        <taxon>Pseudomonadota</taxon>
        <taxon>Gammaproteobacteria</taxon>
        <taxon>Pasteurellales</taxon>
        <taxon>Psittacicellaceae</taxon>
        <taxon>Psittacicella</taxon>
    </lineage>
</organism>
<dbReference type="NCBIfam" id="TIGR00151">
    <property type="entry name" value="ispF"/>
    <property type="match status" value="1"/>
</dbReference>
<evidence type="ECO:0000256" key="6">
    <source>
        <dbReference type="ARBA" id="ARBA00022723"/>
    </source>
</evidence>
<accession>A0A3A1YAC5</accession>
<feature type="site" description="Transition state stabilizer" evidence="9">
    <location>
        <position position="136"/>
    </location>
</feature>
<dbReference type="Gene3D" id="3.30.1330.50">
    <property type="entry name" value="2-C-methyl-D-erythritol 2,4-cyclodiphosphate synthase"/>
    <property type="match status" value="1"/>
</dbReference>
<dbReference type="OrthoDB" id="9804336at2"/>
<feature type="binding site" evidence="9">
    <location>
        <position position="145"/>
    </location>
    <ligand>
        <name>4-CDP-2-C-methyl-D-erythritol 2-phosphate</name>
        <dbReference type="ChEBI" id="CHEBI:57919"/>
    </ligand>
</feature>
<evidence type="ECO:0000256" key="10">
    <source>
        <dbReference type="RuleBase" id="RU004395"/>
    </source>
</evidence>
<dbReference type="GO" id="GO:0019288">
    <property type="term" value="P:isopentenyl diphosphate biosynthetic process, methylerythritol 4-phosphate pathway"/>
    <property type="evidence" value="ECO:0007669"/>
    <property type="project" value="UniProtKB-UniRule"/>
</dbReference>
<dbReference type="GO" id="GO:0046872">
    <property type="term" value="F:metal ion binding"/>
    <property type="evidence" value="ECO:0007669"/>
    <property type="project" value="UniProtKB-KW"/>
</dbReference>
<dbReference type="HAMAP" id="MF_00107">
    <property type="entry name" value="IspF"/>
    <property type="match status" value="1"/>
</dbReference>
<keyword evidence="6 9" id="KW-0479">Metal-binding</keyword>
<dbReference type="GO" id="GO:0008685">
    <property type="term" value="F:2-C-methyl-D-erythritol 2,4-cyclodiphosphate synthase activity"/>
    <property type="evidence" value="ECO:0007669"/>
    <property type="project" value="UniProtKB-UniRule"/>
</dbReference>
<evidence type="ECO:0000313" key="13">
    <source>
        <dbReference type="Proteomes" id="UP000265691"/>
    </source>
</evidence>
<evidence type="ECO:0000256" key="8">
    <source>
        <dbReference type="ARBA" id="ARBA00023239"/>
    </source>
</evidence>
<keyword evidence="7 9" id="KW-0414">Isoprene biosynthesis</keyword>
<dbReference type="InterPro" id="IPR036571">
    <property type="entry name" value="MECDP_synthase_sf"/>
</dbReference>
<feature type="binding site" evidence="9">
    <location>
        <position position="11"/>
    </location>
    <ligand>
        <name>a divalent metal cation</name>
        <dbReference type="ChEBI" id="CHEBI:60240"/>
    </ligand>
</feature>
<sequence length="162" mass="17788">MFRIGHGFDVHAFDTNSNGPIKMGGVSIPHQHDFLAHSDGDVLLHAICDALLGALALGDIGKHFPDTSMDYHKIDSKILLKKTYDLIKDKGYKLVNLDSTIIAQAPKFLPYIEQMRLSIAKVLETEVENVSVKATTSEKLGFTGRKEGIAVEAVVLIQKESN</sequence>
<comment type="caution">
    <text evidence="12">The sequence shown here is derived from an EMBL/GenBank/DDBJ whole genome shotgun (WGS) entry which is preliminary data.</text>
</comment>
<feature type="binding site" evidence="9">
    <location>
        <begin position="9"/>
        <end position="11"/>
    </location>
    <ligand>
        <name>4-CDP-2-C-methyl-D-erythritol 2-phosphate</name>
        <dbReference type="ChEBI" id="CHEBI:57919"/>
    </ligand>
</feature>
<feature type="binding site" evidence="9">
    <location>
        <begin position="135"/>
        <end position="138"/>
    </location>
    <ligand>
        <name>4-CDP-2-C-methyl-D-erythritol 2-phosphate</name>
        <dbReference type="ChEBI" id="CHEBI:57919"/>
    </ligand>
</feature>
<evidence type="ECO:0000256" key="4">
    <source>
        <dbReference type="ARBA" id="ARBA00011233"/>
    </source>
</evidence>
<evidence type="ECO:0000313" key="12">
    <source>
        <dbReference type="EMBL" id="RIY34179.1"/>
    </source>
</evidence>
<keyword evidence="8 9" id="KW-0456">Lyase</keyword>
<dbReference type="Proteomes" id="UP000265691">
    <property type="component" value="Unassembled WGS sequence"/>
</dbReference>
<dbReference type="PANTHER" id="PTHR43181:SF1">
    <property type="entry name" value="2-C-METHYL-D-ERYTHRITOL 2,4-CYCLODIPHOSPHATE SYNTHASE, CHLOROPLASTIC"/>
    <property type="match status" value="1"/>
</dbReference>
<gene>
    <name evidence="9" type="primary">ispF</name>
    <name evidence="12" type="ORF">CKF54_01740</name>
</gene>
<keyword evidence="13" id="KW-1185">Reference proteome</keyword>
<dbReference type="UniPathway" id="UPA00056">
    <property type="reaction ID" value="UER00095"/>
</dbReference>
<evidence type="ECO:0000256" key="9">
    <source>
        <dbReference type="HAMAP-Rule" id="MF_00107"/>
    </source>
</evidence>
<evidence type="ECO:0000256" key="3">
    <source>
        <dbReference type="ARBA" id="ARBA00008480"/>
    </source>
</evidence>
<feature type="domain" description="2-C-methyl-D-erythritol 2,4-cyclodiphosphate synthase" evidence="11">
    <location>
        <begin position="2"/>
        <end position="157"/>
    </location>
</feature>
<evidence type="ECO:0000256" key="2">
    <source>
        <dbReference type="ARBA" id="ARBA00004709"/>
    </source>
</evidence>
<dbReference type="FunFam" id="3.30.1330.50:FF:000001">
    <property type="entry name" value="2-C-methyl-D-erythritol 2,4-cyclodiphosphate synthase"/>
    <property type="match status" value="1"/>
</dbReference>
<comment type="pathway">
    <text evidence="2 9">Isoprenoid biosynthesis; isopentenyl diphosphate biosynthesis via DXP pathway; isopentenyl diphosphate from 1-deoxy-D-xylulose 5-phosphate: step 4/6.</text>
</comment>
<dbReference type="PANTHER" id="PTHR43181">
    <property type="entry name" value="2-C-METHYL-D-ERYTHRITOL 2,4-CYCLODIPHOSPHATE SYNTHASE, CHLOROPLASTIC"/>
    <property type="match status" value="1"/>
</dbReference>
<feature type="binding site" evidence="9">
    <location>
        <position position="9"/>
    </location>
    <ligand>
        <name>a divalent metal cation</name>
        <dbReference type="ChEBI" id="CHEBI:60240"/>
    </ligand>
</feature>
<dbReference type="EMBL" id="NRHC01000016">
    <property type="protein sequence ID" value="RIY34179.1"/>
    <property type="molecule type" value="Genomic_DNA"/>
</dbReference>
<feature type="binding site" evidence="9">
    <location>
        <begin position="59"/>
        <end position="61"/>
    </location>
    <ligand>
        <name>4-CDP-2-C-methyl-D-erythritol 2-phosphate</name>
        <dbReference type="ChEBI" id="CHEBI:57919"/>
    </ligand>
</feature>
<comment type="similarity">
    <text evidence="3 9 10">Belongs to the IspF family.</text>
</comment>
<evidence type="ECO:0000259" key="11">
    <source>
        <dbReference type="Pfam" id="PF02542"/>
    </source>
</evidence>
<dbReference type="GO" id="GO:0016114">
    <property type="term" value="P:terpenoid biosynthetic process"/>
    <property type="evidence" value="ECO:0007669"/>
    <property type="project" value="InterPro"/>
</dbReference>
<comment type="caution">
    <text evidence="9">Lacks conserved residue(s) required for the propagation of feature annotation.</text>
</comment>
<name>A0A3A1YAC5_9GAMM</name>
<comment type="catalytic activity">
    <reaction evidence="1 9 10">
        <text>4-CDP-2-C-methyl-D-erythritol 2-phosphate = 2-C-methyl-D-erythritol 2,4-cyclic diphosphate + CMP</text>
        <dbReference type="Rhea" id="RHEA:23864"/>
        <dbReference type="ChEBI" id="CHEBI:57919"/>
        <dbReference type="ChEBI" id="CHEBI:58483"/>
        <dbReference type="ChEBI" id="CHEBI:60377"/>
        <dbReference type="EC" id="4.6.1.12"/>
    </reaction>
</comment>
<dbReference type="InterPro" id="IPR003526">
    <property type="entry name" value="MECDP_synthase"/>
</dbReference>
<dbReference type="EC" id="4.6.1.12" evidence="5 9"/>
<comment type="cofactor">
    <cofactor evidence="9">
        <name>a divalent metal cation</name>
        <dbReference type="ChEBI" id="CHEBI:60240"/>
    </cofactor>
    <text evidence="9">Binds 1 divalent metal cation per subunit.</text>
</comment>
<reference evidence="12 13" key="1">
    <citation type="submission" date="2017-08" db="EMBL/GenBank/DDBJ databases">
        <title>Reclassification of Bisgaard taxon 37 and 44.</title>
        <authorList>
            <person name="Christensen H."/>
        </authorList>
    </citation>
    <scope>NUCLEOTIDE SEQUENCE [LARGE SCALE GENOMIC DNA]</scope>
    <source>
        <strain evidence="12 13">B96_3</strain>
    </source>
</reference>
<dbReference type="RefSeq" id="WP_119524560.1">
    <property type="nucleotide sequence ID" value="NZ_NRHC01000016.1"/>
</dbReference>
<dbReference type="InterPro" id="IPR020555">
    <property type="entry name" value="MECDP_synthase_CS"/>
</dbReference>
<evidence type="ECO:0000256" key="1">
    <source>
        <dbReference type="ARBA" id="ARBA00000200"/>
    </source>
</evidence>
<dbReference type="Pfam" id="PF02542">
    <property type="entry name" value="YgbB"/>
    <property type="match status" value="1"/>
</dbReference>
<evidence type="ECO:0000256" key="7">
    <source>
        <dbReference type="ARBA" id="ARBA00023229"/>
    </source>
</evidence>
<evidence type="ECO:0000256" key="5">
    <source>
        <dbReference type="ARBA" id="ARBA00012579"/>
    </source>
</evidence>
<dbReference type="CDD" id="cd00554">
    <property type="entry name" value="MECDP_synthase"/>
    <property type="match status" value="1"/>
</dbReference>
<dbReference type="PROSITE" id="PS01350">
    <property type="entry name" value="ISPF"/>
    <property type="match status" value="1"/>
</dbReference>
<dbReference type="SUPFAM" id="SSF69765">
    <property type="entry name" value="IpsF-like"/>
    <property type="match status" value="1"/>
</dbReference>
<feature type="site" description="Transition state stabilizer" evidence="9">
    <location>
        <position position="37"/>
    </location>
</feature>
<proteinExistence type="inferred from homology"/>
<feature type="binding site" evidence="9">
    <location>
        <begin position="37"/>
        <end position="38"/>
    </location>
    <ligand>
        <name>4-CDP-2-C-methyl-D-erythritol 2-phosphate</name>
        <dbReference type="ChEBI" id="CHEBI:57919"/>
    </ligand>
</feature>
<feature type="binding site" evidence="9">
    <location>
        <position position="142"/>
    </location>
    <ligand>
        <name>4-CDP-2-C-methyl-D-erythritol 2-phosphate</name>
        <dbReference type="ChEBI" id="CHEBI:57919"/>
    </ligand>
</feature>
<feature type="binding site" evidence="9">
    <location>
        <position position="45"/>
    </location>
    <ligand>
        <name>a divalent metal cation</name>
        <dbReference type="ChEBI" id="CHEBI:60240"/>
    </ligand>
</feature>
<dbReference type="AlphaFoldDB" id="A0A3A1YAC5"/>
<comment type="subunit">
    <text evidence="4 9">Homotrimer.</text>
</comment>